<dbReference type="AlphaFoldDB" id="A0A6T8KAX0"/>
<dbReference type="EMBL" id="HBEL01026154">
    <property type="protein sequence ID" value="CAD8415962.1"/>
    <property type="molecule type" value="Transcribed_RNA"/>
</dbReference>
<dbReference type="EMBL" id="HBEL01026151">
    <property type="protein sequence ID" value="CAD8415959.1"/>
    <property type="molecule type" value="Transcribed_RNA"/>
</dbReference>
<evidence type="ECO:0000313" key="2">
    <source>
        <dbReference type="EMBL" id="CAD8415962.1"/>
    </source>
</evidence>
<evidence type="ECO:0000313" key="1">
    <source>
        <dbReference type="EMBL" id="CAD8415959.1"/>
    </source>
</evidence>
<reference evidence="1" key="1">
    <citation type="submission" date="2021-01" db="EMBL/GenBank/DDBJ databases">
        <authorList>
            <person name="Corre E."/>
            <person name="Pelletier E."/>
            <person name="Niang G."/>
            <person name="Scheremetjew M."/>
            <person name="Finn R."/>
            <person name="Kale V."/>
            <person name="Holt S."/>
            <person name="Cochrane G."/>
            <person name="Meng A."/>
            <person name="Brown T."/>
            <person name="Cohen L."/>
        </authorList>
    </citation>
    <scope>NUCLEOTIDE SEQUENCE</scope>
    <source>
        <strain evidence="1">CCAP1064/1</strain>
    </source>
</reference>
<gene>
    <name evidence="1" type="ORF">PINE0816_LOCUS12094</name>
    <name evidence="2" type="ORF">PINE0816_LOCUS12097</name>
</gene>
<organism evidence="1">
    <name type="scientific">Proboscia inermis</name>
    <dbReference type="NCBI Taxonomy" id="420281"/>
    <lineage>
        <taxon>Eukaryota</taxon>
        <taxon>Sar</taxon>
        <taxon>Stramenopiles</taxon>
        <taxon>Ochrophyta</taxon>
        <taxon>Bacillariophyta</taxon>
        <taxon>Coscinodiscophyceae</taxon>
        <taxon>Rhizosoleniophycidae</taxon>
        <taxon>Rhizosoleniales</taxon>
        <taxon>Rhizosoleniaceae</taxon>
        <taxon>Proboscia</taxon>
    </lineage>
</organism>
<sequence length="123" mass="13931">MGMSDLFVDKYGSSRIRTCGDYPRSNFLQRHGRTGRVGRDRGDGVYPATVGQGDGNRHGAVRRYPADERGEYRLIFVRRGWDGRGVDRTAGFPNLVWKKIELEKMCLSNTSDAEFVLLLCDVK</sequence>
<protein>
    <submittedName>
        <fullName evidence="1">Uncharacterized protein</fullName>
    </submittedName>
</protein>
<proteinExistence type="predicted"/>
<name>A0A6T8KAX0_9STRA</name>
<accession>A0A6T8KAX0</accession>